<evidence type="ECO:0000313" key="3">
    <source>
        <dbReference type="Proteomes" id="UP000694700"/>
    </source>
</evidence>
<sequence>MKTSTCVLDPIPSNLIKDCLPAISTLITEIINSSLSSGSIPPSLKLAAVTPILKKPGLNPDIMSNFRPISNLPFLSKILERTVAKQLKTHLCSNDLFEAFQSGFQSQHSTETALLKVTNDILLSADAGHLPILILLDITAAFDTINHTILLSRLESFLSITGTALSWLQSYLTDRQQFIYINNCTSSTAPLPQGVPQGSVLGPLLFILYLLPLGNIIHHHGLNFHCYADDVQLYISTKSITSATHSTITNCLTDIKSWMHTNFLQLNCEKTNMIIIGPKPITKTIHSFSLTVDTFTLSPSLHSRNLGVIFDNNLSFEHHIKQITRTAFFLLKNIARLCPSLSFSAAETLIQAFITSRIDYCNSILYCISSKTLNKLQYIQNSAAHLLKYIHFLPLS</sequence>
<dbReference type="InterPro" id="IPR000477">
    <property type="entry name" value="RT_dom"/>
</dbReference>
<dbReference type="CDD" id="cd01650">
    <property type="entry name" value="RT_nLTR_like"/>
    <property type="match status" value="1"/>
</dbReference>
<proteinExistence type="predicted"/>
<name>A0A8C1SXW2_CYPCA</name>
<dbReference type="AlphaFoldDB" id="A0A8C1SXW2"/>
<feature type="domain" description="Reverse transcriptase" evidence="1">
    <location>
        <begin position="33"/>
        <end position="292"/>
    </location>
</feature>
<protein>
    <recommendedName>
        <fullName evidence="1">Reverse transcriptase domain-containing protein</fullName>
    </recommendedName>
</protein>
<dbReference type="Ensembl" id="ENSCCRT00015015039.1">
    <property type="protein sequence ID" value="ENSCCRP00015014526.1"/>
    <property type="gene ID" value="ENSCCRG00015006563.1"/>
</dbReference>
<evidence type="ECO:0000313" key="2">
    <source>
        <dbReference type="Ensembl" id="ENSCCRP00015014526.1"/>
    </source>
</evidence>
<dbReference type="InterPro" id="IPR043502">
    <property type="entry name" value="DNA/RNA_pol_sf"/>
</dbReference>
<dbReference type="Proteomes" id="UP000694700">
    <property type="component" value="Unplaced"/>
</dbReference>
<dbReference type="SUPFAM" id="SSF56672">
    <property type="entry name" value="DNA/RNA polymerases"/>
    <property type="match status" value="1"/>
</dbReference>
<organism evidence="2 3">
    <name type="scientific">Cyprinus carpio</name>
    <name type="common">Common carp</name>
    <dbReference type="NCBI Taxonomy" id="7962"/>
    <lineage>
        <taxon>Eukaryota</taxon>
        <taxon>Metazoa</taxon>
        <taxon>Chordata</taxon>
        <taxon>Craniata</taxon>
        <taxon>Vertebrata</taxon>
        <taxon>Euteleostomi</taxon>
        <taxon>Actinopterygii</taxon>
        <taxon>Neopterygii</taxon>
        <taxon>Teleostei</taxon>
        <taxon>Ostariophysi</taxon>
        <taxon>Cypriniformes</taxon>
        <taxon>Cyprinidae</taxon>
        <taxon>Cyprininae</taxon>
        <taxon>Cyprinus</taxon>
    </lineage>
</organism>
<evidence type="ECO:0000259" key="1">
    <source>
        <dbReference type="PROSITE" id="PS50878"/>
    </source>
</evidence>
<dbReference type="PANTHER" id="PTHR33332">
    <property type="entry name" value="REVERSE TRANSCRIPTASE DOMAIN-CONTAINING PROTEIN"/>
    <property type="match status" value="1"/>
</dbReference>
<accession>A0A8C1SXW2</accession>
<dbReference type="PROSITE" id="PS50878">
    <property type="entry name" value="RT_POL"/>
    <property type="match status" value="1"/>
</dbReference>
<dbReference type="Pfam" id="PF00078">
    <property type="entry name" value="RVT_1"/>
    <property type="match status" value="1"/>
</dbReference>
<reference evidence="2" key="1">
    <citation type="submission" date="2025-08" db="UniProtKB">
        <authorList>
            <consortium name="Ensembl"/>
        </authorList>
    </citation>
    <scope>IDENTIFICATION</scope>
</reference>